<evidence type="ECO:0000256" key="1">
    <source>
        <dbReference type="ARBA" id="ARBA00022801"/>
    </source>
</evidence>
<dbReference type="Proteomes" id="UP000199421">
    <property type="component" value="Unassembled WGS sequence"/>
</dbReference>
<dbReference type="EMBL" id="FOAF01000001">
    <property type="protein sequence ID" value="SEL09481.1"/>
    <property type="molecule type" value="Genomic_DNA"/>
</dbReference>
<gene>
    <name evidence="3" type="ORF">SAMN05661044_01971</name>
</gene>
<dbReference type="PROSITE" id="PS51257">
    <property type="entry name" value="PROKAR_LIPOPROTEIN"/>
    <property type="match status" value="1"/>
</dbReference>
<evidence type="ECO:0000313" key="4">
    <source>
        <dbReference type="Proteomes" id="UP000199421"/>
    </source>
</evidence>
<dbReference type="InterPro" id="IPR039329">
    <property type="entry name" value="SIAE"/>
</dbReference>
<reference evidence="4" key="1">
    <citation type="submission" date="2016-10" db="EMBL/GenBank/DDBJ databases">
        <authorList>
            <person name="Varghese N."/>
            <person name="Submissions S."/>
        </authorList>
    </citation>
    <scope>NUCLEOTIDE SEQUENCE [LARGE SCALE GENOMIC DNA]</scope>
    <source>
        <strain evidence="4">DSM 18733</strain>
    </source>
</reference>
<dbReference type="InterPro" id="IPR036514">
    <property type="entry name" value="SGNH_hydro_sf"/>
</dbReference>
<dbReference type="SUPFAM" id="SSF49785">
    <property type="entry name" value="Galactose-binding domain-like"/>
    <property type="match status" value="1"/>
</dbReference>
<dbReference type="PANTHER" id="PTHR22901">
    <property type="entry name" value="SIALATE O-ACETYLESTERASE"/>
    <property type="match status" value="1"/>
</dbReference>
<organism evidence="3 4">
    <name type="scientific">Olivibacter domesticus</name>
    <name type="common">Pseudosphingobacterium domesticum</name>
    <dbReference type="NCBI Taxonomy" id="407022"/>
    <lineage>
        <taxon>Bacteria</taxon>
        <taxon>Pseudomonadati</taxon>
        <taxon>Bacteroidota</taxon>
        <taxon>Sphingobacteriia</taxon>
        <taxon>Sphingobacteriales</taxon>
        <taxon>Sphingobacteriaceae</taxon>
        <taxon>Olivibacter</taxon>
    </lineage>
</organism>
<evidence type="ECO:0000259" key="2">
    <source>
        <dbReference type="Pfam" id="PF03629"/>
    </source>
</evidence>
<dbReference type="SUPFAM" id="SSF52266">
    <property type="entry name" value="SGNH hydrolase"/>
    <property type="match status" value="1"/>
</dbReference>
<dbReference type="Gene3D" id="3.40.50.1110">
    <property type="entry name" value="SGNH hydrolase"/>
    <property type="match status" value="2"/>
</dbReference>
<dbReference type="PANTHER" id="PTHR22901:SF0">
    <property type="entry name" value="SIALATE O-ACETYLESTERASE"/>
    <property type="match status" value="1"/>
</dbReference>
<dbReference type="InterPro" id="IPR008979">
    <property type="entry name" value="Galactose-bd-like_sf"/>
</dbReference>
<protein>
    <submittedName>
        <fullName evidence="3">Sialate O-acetylesterase</fullName>
    </submittedName>
</protein>
<dbReference type="OrthoDB" id="9816001at2"/>
<proteinExistence type="predicted"/>
<evidence type="ECO:0000313" key="3">
    <source>
        <dbReference type="EMBL" id="SEL09481.1"/>
    </source>
</evidence>
<dbReference type="InterPro" id="IPR005181">
    <property type="entry name" value="SASA"/>
</dbReference>
<dbReference type="RefSeq" id="WP_093322897.1">
    <property type="nucleotide sequence ID" value="NZ_FOAF01000001.1"/>
</dbReference>
<keyword evidence="1" id="KW-0378">Hydrolase</keyword>
<feature type="domain" description="Sialate O-acetylesterase" evidence="2">
    <location>
        <begin position="113"/>
        <end position="235"/>
    </location>
</feature>
<dbReference type="STRING" id="407022.SAMN05661044_01971"/>
<accession>A0A1H7MEG0</accession>
<dbReference type="Gene3D" id="2.60.120.260">
    <property type="entry name" value="Galactose-binding domain-like"/>
    <property type="match status" value="1"/>
</dbReference>
<dbReference type="Pfam" id="PF03629">
    <property type="entry name" value="SASA"/>
    <property type="match status" value="2"/>
</dbReference>
<keyword evidence="4" id="KW-1185">Reference proteome</keyword>
<sequence>MNRQTHVFHCYLSVLSLLACLIFISLTSVAAIKLPKLISNNMILQRDHPIQIWGWAKPGENIKIKFNGHQRSIKANKAGNWHLLLPAMPTGGPYDMLIEGENIIHLKNILLGDVWFCSGQSNMELPISRVAPKYQQEIDTAHAPAIRQFKVPLSYNFKEVAVDVTSGEWKSVMPQEVLDFSAVGYFFAKQLQEKLKVPVGIIHCAVGGSPIEAWLSEETLQKYPDLLAKTQEYKDSLLVDSIKKTDKRKTEIWHATLDAKDEGLTEVPKWYESSYTFQKAKAIQIPGSWDARGSVWLKKEFTLPASVPTQEAMLHLGRIVDSDQAYINGVLVGSTGYQYPPRRYKIPPGLLRPGKNTLVVRVISQGKHGEFIPDKEYQLTTASDTISLKGDWSFQVGARTQAFPTDLVTFQYQPTGLSNAMAAPIFPYSIKGILWYQGESNIATYQRYSSLLTDLVKEWRKKWDDHDLPFLYVQLPNYNPKQQQPTESGWANLREAQRHSLNIAHTHMAIAIDLGEWNDIHPLDKKNVAKRLALLALKDVYHQKGIIASGPVLKSWEVKGNRVELRFDDQGAALDLRCENNLSGFTLAGTDGKFVWANTEIQGNMLILRAPSIERPTKVRYAWADNPIAGLYNTAGLPASPFEIDLSKKSESP</sequence>
<dbReference type="AlphaFoldDB" id="A0A1H7MEG0"/>
<dbReference type="GO" id="GO:0001681">
    <property type="term" value="F:sialate O-acetylesterase activity"/>
    <property type="evidence" value="ECO:0007669"/>
    <property type="project" value="InterPro"/>
</dbReference>
<feature type="domain" description="Sialate O-acetylesterase" evidence="2">
    <location>
        <begin position="426"/>
        <end position="521"/>
    </location>
</feature>
<name>A0A1H7MEG0_OLID1</name>
<dbReference type="GO" id="GO:0005975">
    <property type="term" value="P:carbohydrate metabolic process"/>
    <property type="evidence" value="ECO:0007669"/>
    <property type="project" value="TreeGrafter"/>
</dbReference>